<accession>A0ABT1QTT2</accession>
<comment type="caution">
    <text evidence="1">The sequence shown here is derived from an EMBL/GenBank/DDBJ whole genome shotgun (WGS) entry which is preliminary data.</text>
</comment>
<gene>
    <name evidence="1" type="ORF">NM961_13305</name>
</gene>
<protein>
    <submittedName>
        <fullName evidence="1">DUF4279 domain-containing protein</fullName>
    </submittedName>
</protein>
<name>A0ABT1QTT2_9GAMM</name>
<dbReference type="RefSeq" id="WP_255914881.1">
    <property type="nucleotide sequence ID" value="NZ_JANFQO010000011.1"/>
</dbReference>
<dbReference type="EMBL" id="JANFQO010000011">
    <property type="protein sequence ID" value="MCQ4165691.1"/>
    <property type="molecule type" value="Genomic_DNA"/>
</dbReference>
<dbReference type="Pfam" id="PF14106">
    <property type="entry name" value="DUF4279"/>
    <property type="match status" value="1"/>
</dbReference>
<proteinExistence type="predicted"/>
<keyword evidence="2" id="KW-1185">Reference proteome</keyword>
<sequence>MTRVSESMVSLRILGDDLRPEEITALFEVEPSLSCCKGDLLSSRGGKEYRRSRGMWSLSAELHKPENVAAQVAELLSRLPDDLSLWSTLVSRFEIVLFCGLFMNEANEGLSLDAGTLRALAERGIALDLDLYGPADSRRSLPPG</sequence>
<organism evidence="1 2">
    <name type="scientific">Tahibacter harae</name>
    <dbReference type="NCBI Taxonomy" id="2963937"/>
    <lineage>
        <taxon>Bacteria</taxon>
        <taxon>Pseudomonadati</taxon>
        <taxon>Pseudomonadota</taxon>
        <taxon>Gammaproteobacteria</taxon>
        <taxon>Lysobacterales</taxon>
        <taxon>Rhodanobacteraceae</taxon>
        <taxon>Tahibacter</taxon>
    </lineage>
</organism>
<reference evidence="1" key="1">
    <citation type="submission" date="2022-07" db="EMBL/GenBank/DDBJ databases">
        <title>Tahibacter sp., a new gammaproteobacterium isolated from the silt sample collected at pig farm.</title>
        <authorList>
            <person name="Chen H."/>
        </authorList>
    </citation>
    <scope>NUCLEOTIDE SEQUENCE</scope>
    <source>
        <strain evidence="1">P2K</strain>
    </source>
</reference>
<dbReference type="Proteomes" id="UP001165498">
    <property type="component" value="Unassembled WGS sequence"/>
</dbReference>
<evidence type="ECO:0000313" key="1">
    <source>
        <dbReference type="EMBL" id="MCQ4165691.1"/>
    </source>
</evidence>
<evidence type="ECO:0000313" key="2">
    <source>
        <dbReference type="Proteomes" id="UP001165498"/>
    </source>
</evidence>
<dbReference type="InterPro" id="IPR025459">
    <property type="entry name" value="DUF4279"/>
</dbReference>